<sequence>MADGADQPEPKPQIDFSTFQEVDVRVGTVTAVDDFPEARTPAYKLWIDFGPQVGRRQTSAQLTAHYTKADLEGRQVAALINIPRKRVAGFASECLVLGFADAEGGVVLIGPDRPVPDGNPLH</sequence>
<feature type="domain" description="TRNA-binding" evidence="4">
    <location>
        <begin position="18"/>
        <end position="122"/>
    </location>
</feature>
<evidence type="ECO:0000313" key="5">
    <source>
        <dbReference type="EMBL" id="SDF41703.1"/>
    </source>
</evidence>
<dbReference type="Pfam" id="PF01588">
    <property type="entry name" value="tRNA_bind"/>
    <property type="match status" value="1"/>
</dbReference>
<keyword evidence="1 3" id="KW-0820">tRNA-binding</keyword>
<keyword evidence="6" id="KW-1185">Reference proteome</keyword>
<evidence type="ECO:0000259" key="4">
    <source>
        <dbReference type="PROSITE" id="PS50886"/>
    </source>
</evidence>
<dbReference type="GO" id="GO:0000049">
    <property type="term" value="F:tRNA binding"/>
    <property type="evidence" value="ECO:0007669"/>
    <property type="project" value="UniProtKB-UniRule"/>
</dbReference>
<organism evidence="5 6">
    <name type="scientific">Limimonas halophila</name>
    <dbReference type="NCBI Taxonomy" id="1082479"/>
    <lineage>
        <taxon>Bacteria</taxon>
        <taxon>Pseudomonadati</taxon>
        <taxon>Pseudomonadota</taxon>
        <taxon>Alphaproteobacteria</taxon>
        <taxon>Rhodospirillales</taxon>
        <taxon>Rhodovibrionaceae</taxon>
        <taxon>Limimonas</taxon>
    </lineage>
</organism>
<reference evidence="5 6" key="1">
    <citation type="submission" date="2016-10" db="EMBL/GenBank/DDBJ databases">
        <authorList>
            <person name="de Groot N.N."/>
        </authorList>
    </citation>
    <scope>NUCLEOTIDE SEQUENCE [LARGE SCALE GENOMIC DNA]</scope>
    <source>
        <strain evidence="5 6">DSM 25584</strain>
    </source>
</reference>
<dbReference type="Proteomes" id="UP000199415">
    <property type="component" value="Unassembled WGS sequence"/>
</dbReference>
<dbReference type="AlphaFoldDB" id="A0A1G7KWX0"/>
<dbReference type="EMBL" id="FNCE01000001">
    <property type="protein sequence ID" value="SDF41703.1"/>
    <property type="molecule type" value="Genomic_DNA"/>
</dbReference>
<protein>
    <submittedName>
        <fullName evidence="5">tRNA-binding protein</fullName>
    </submittedName>
</protein>
<dbReference type="PROSITE" id="PS50886">
    <property type="entry name" value="TRBD"/>
    <property type="match status" value="1"/>
</dbReference>
<dbReference type="SUPFAM" id="SSF50249">
    <property type="entry name" value="Nucleic acid-binding proteins"/>
    <property type="match status" value="1"/>
</dbReference>
<evidence type="ECO:0000313" key="6">
    <source>
        <dbReference type="Proteomes" id="UP000199415"/>
    </source>
</evidence>
<dbReference type="InterPro" id="IPR002547">
    <property type="entry name" value="tRNA-bd_dom"/>
</dbReference>
<dbReference type="InterPro" id="IPR012340">
    <property type="entry name" value="NA-bd_OB-fold"/>
</dbReference>
<dbReference type="CDD" id="cd02798">
    <property type="entry name" value="tRNA_bind_CsaA"/>
    <property type="match status" value="1"/>
</dbReference>
<dbReference type="STRING" id="1082479.SAMN05216241_10127"/>
<dbReference type="RefSeq" id="WP_090018098.1">
    <property type="nucleotide sequence ID" value="NZ_FNCE01000001.1"/>
</dbReference>
<dbReference type="FunFam" id="2.40.50.140:FF:000165">
    <property type="entry name" value="Chaperone CsaA"/>
    <property type="match status" value="1"/>
</dbReference>
<evidence type="ECO:0000256" key="3">
    <source>
        <dbReference type="PROSITE-ProRule" id="PRU00209"/>
    </source>
</evidence>
<dbReference type="Gene3D" id="2.40.50.140">
    <property type="entry name" value="Nucleic acid-binding proteins"/>
    <property type="match status" value="1"/>
</dbReference>
<dbReference type="NCBIfam" id="NF007494">
    <property type="entry name" value="PRK10089.1-3"/>
    <property type="match status" value="1"/>
</dbReference>
<dbReference type="InterPro" id="IPR051270">
    <property type="entry name" value="Tyrosine-tRNA_ligase_regulator"/>
</dbReference>
<dbReference type="PANTHER" id="PTHR11586:SF37">
    <property type="entry name" value="TRNA-BINDING DOMAIN-CONTAINING PROTEIN"/>
    <property type="match status" value="1"/>
</dbReference>
<keyword evidence="2 3" id="KW-0694">RNA-binding</keyword>
<accession>A0A1G7KWX0</accession>
<evidence type="ECO:0000256" key="1">
    <source>
        <dbReference type="ARBA" id="ARBA00022555"/>
    </source>
</evidence>
<evidence type="ECO:0000256" key="2">
    <source>
        <dbReference type="ARBA" id="ARBA00022884"/>
    </source>
</evidence>
<dbReference type="NCBIfam" id="NF007495">
    <property type="entry name" value="PRK10089.1-4"/>
    <property type="match status" value="1"/>
</dbReference>
<name>A0A1G7KWX0_9PROT</name>
<dbReference type="InterPro" id="IPR008231">
    <property type="entry name" value="CsaA"/>
</dbReference>
<dbReference type="NCBIfam" id="TIGR02222">
    <property type="entry name" value="chap_CsaA"/>
    <property type="match status" value="1"/>
</dbReference>
<gene>
    <name evidence="5" type="ORF">SAMN05216241_10127</name>
</gene>
<dbReference type="PANTHER" id="PTHR11586">
    <property type="entry name" value="TRNA-AMINOACYLATION COFACTOR ARC1 FAMILY MEMBER"/>
    <property type="match status" value="1"/>
</dbReference>
<dbReference type="OrthoDB" id="9794564at2"/>
<proteinExistence type="predicted"/>